<evidence type="ECO:0000313" key="2">
    <source>
        <dbReference type="Proteomes" id="UP000228495"/>
    </source>
</evidence>
<dbReference type="EMBL" id="PCSU01000050">
    <property type="protein sequence ID" value="PIP56474.1"/>
    <property type="molecule type" value="Genomic_DNA"/>
</dbReference>
<comment type="caution">
    <text evidence="1">The sequence shown here is derived from an EMBL/GenBank/DDBJ whole genome shotgun (WGS) entry which is preliminary data.</text>
</comment>
<gene>
    <name evidence="1" type="ORF">COX05_02835</name>
</gene>
<sequence length="101" mass="11538">MKSSHLLIAEYDFIDPPTSARELVNHFKQTVSGQMELADFIHQAGGDVAQGHHNCWRFHLKYGFEHYVEAVQGVGGTIIIITLPQTRFSIEKRKFLIEVEL</sequence>
<dbReference type="Proteomes" id="UP000228495">
    <property type="component" value="Unassembled WGS sequence"/>
</dbReference>
<accession>A0A2H0BFR8</accession>
<name>A0A2H0BFR8_UNCKA</name>
<organism evidence="1 2">
    <name type="scientific">candidate division WWE3 bacterium CG22_combo_CG10-13_8_21_14_all_39_12</name>
    <dbReference type="NCBI Taxonomy" id="1975094"/>
    <lineage>
        <taxon>Bacteria</taxon>
        <taxon>Katanobacteria</taxon>
    </lineage>
</organism>
<reference evidence="1 2" key="1">
    <citation type="submission" date="2017-09" db="EMBL/GenBank/DDBJ databases">
        <title>Depth-based differentiation of microbial function through sediment-hosted aquifers and enrichment of novel symbionts in the deep terrestrial subsurface.</title>
        <authorList>
            <person name="Probst A.J."/>
            <person name="Ladd B."/>
            <person name="Jarett J.K."/>
            <person name="Geller-Mcgrath D.E."/>
            <person name="Sieber C.M."/>
            <person name="Emerson J.B."/>
            <person name="Anantharaman K."/>
            <person name="Thomas B.C."/>
            <person name="Malmstrom R."/>
            <person name="Stieglmeier M."/>
            <person name="Klingl A."/>
            <person name="Woyke T."/>
            <person name="Ryan C.M."/>
            <person name="Banfield J.F."/>
        </authorList>
    </citation>
    <scope>NUCLEOTIDE SEQUENCE [LARGE SCALE GENOMIC DNA]</scope>
    <source>
        <strain evidence="1">CG22_combo_CG10-13_8_21_14_all_39_12</strain>
    </source>
</reference>
<dbReference type="AlphaFoldDB" id="A0A2H0BFR8"/>
<proteinExistence type="predicted"/>
<evidence type="ECO:0000313" key="1">
    <source>
        <dbReference type="EMBL" id="PIP56474.1"/>
    </source>
</evidence>
<protein>
    <submittedName>
        <fullName evidence="1">Uncharacterized protein</fullName>
    </submittedName>
</protein>